<dbReference type="Pfam" id="PF10988">
    <property type="entry name" value="DUF2807"/>
    <property type="match status" value="1"/>
</dbReference>
<feature type="domain" description="Putative auto-transporter adhesin head GIN" evidence="2">
    <location>
        <begin position="40"/>
        <end position="208"/>
    </location>
</feature>
<evidence type="ECO:0000313" key="3">
    <source>
        <dbReference type="EMBL" id="KTD39008.1"/>
    </source>
</evidence>
<dbReference type="Proteomes" id="UP000054858">
    <property type="component" value="Unassembled WGS sequence"/>
</dbReference>
<organism evidence="3 4">
    <name type="scientific">Legionella oakridgensis</name>
    <dbReference type="NCBI Taxonomy" id="29423"/>
    <lineage>
        <taxon>Bacteria</taxon>
        <taxon>Pseudomonadati</taxon>
        <taxon>Pseudomonadota</taxon>
        <taxon>Gammaproteobacteria</taxon>
        <taxon>Legionellales</taxon>
        <taxon>Legionellaceae</taxon>
        <taxon>Legionella</taxon>
    </lineage>
</organism>
<evidence type="ECO:0000256" key="1">
    <source>
        <dbReference type="SAM" id="SignalP"/>
    </source>
</evidence>
<dbReference type="PROSITE" id="PS51257">
    <property type="entry name" value="PROKAR_LIPOPROTEIN"/>
    <property type="match status" value="1"/>
</dbReference>
<keyword evidence="1" id="KW-0732">Signal</keyword>
<accession>A0A0W0X339</accession>
<dbReference type="AlphaFoldDB" id="A0A0W0X339"/>
<comment type="caution">
    <text evidence="3">The sequence shown here is derived from an EMBL/GenBank/DDBJ whole genome shotgun (WGS) entry which is preliminary data.</text>
</comment>
<name>A0A0W0X339_9GAMM</name>
<sequence>MLKRSFLLILSALLLTSCGRHPVTSSPVQQAQQIRPVSTFTRVKVTGNINVSLHTGYSRPQVILRGDPRDLAFIATRVVQGTLFVELSGGLPHYGAVHAEIRGRYLNSFVYKGTGVITGTKLRSSLLDIVINNKGSTTLGGYLGVRRLEISGNGQTQINDIHSQALNLKLAGATKVRLSGVVNVTSLNVEDNAQLSLYWVKSNILKIRGRDQAYIQLAGIVDKLLVELCDSAHFNGRYLRANRTFIKTHDRSVAEISSVDRQHTLASDASNIYFYNIPEMKTDYMAFNGSVLDMRDWNMPFMQEYNRYNK</sequence>
<feature type="signal peptide" evidence="1">
    <location>
        <begin position="1"/>
        <end position="22"/>
    </location>
</feature>
<dbReference type="PATRIC" id="fig|29423.5.peg.1182"/>
<dbReference type="EMBL" id="LNYP01000023">
    <property type="protein sequence ID" value="KTD39008.1"/>
    <property type="molecule type" value="Genomic_DNA"/>
</dbReference>
<proteinExistence type="predicted"/>
<dbReference type="Gene3D" id="2.160.20.120">
    <property type="match status" value="1"/>
</dbReference>
<feature type="chain" id="PRO_5006916096" description="Putative auto-transporter adhesin head GIN domain-containing protein" evidence="1">
    <location>
        <begin position="23"/>
        <end position="310"/>
    </location>
</feature>
<reference evidence="3 4" key="1">
    <citation type="submission" date="2015-11" db="EMBL/GenBank/DDBJ databases">
        <title>Genomic analysis of 38 Legionella species identifies large and diverse effector repertoires.</title>
        <authorList>
            <person name="Burstein D."/>
            <person name="Amaro F."/>
            <person name="Zusman T."/>
            <person name="Lifshitz Z."/>
            <person name="Cohen O."/>
            <person name="Gilbert J.A."/>
            <person name="Pupko T."/>
            <person name="Shuman H.A."/>
            <person name="Segal G."/>
        </authorList>
    </citation>
    <scope>NUCLEOTIDE SEQUENCE [LARGE SCALE GENOMIC DNA]</scope>
    <source>
        <strain evidence="3 4">Oak Ridge-10</strain>
    </source>
</reference>
<protein>
    <recommendedName>
        <fullName evidence="2">Putative auto-transporter adhesin head GIN domain-containing protein</fullName>
    </recommendedName>
</protein>
<dbReference type="InterPro" id="IPR021255">
    <property type="entry name" value="DUF2807"/>
</dbReference>
<evidence type="ECO:0000313" key="4">
    <source>
        <dbReference type="Proteomes" id="UP000054858"/>
    </source>
</evidence>
<gene>
    <name evidence="3" type="ORF">Loak_1129</name>
</gene>
<dbReference type="RefSeq" id="WP_025386624.1">
    <property type="nucleotide sequence ID" value="NZ_KV441804.1"/>
</dbReference>
<evidence type="ECO:0000259" key="2">
    <source>
        <dbReference type="Pfam" id="PF10988"/>
    </source>
</evidence>